<evidence type="ECO:0000256" key="2">
    <source>
        <dbReference type="ARBA" id="ARBA00009387"/>
    </source>
</evidence>
<gene>
    <name evidence="6" type="ORF">SS37A_41120</name>
</gene>
<proteinExistence type="inferred from homology"/>
<dbReference type="Pfam" id="PF01464">
    <property type="entry name" value="SLT"/>
    <property type="match status" value="1"/>
</dbReference>
<reference evidence="6 7" key="1">
    <citation type="journal article" date="2023" name="Int. J. Syst. Evol. Microbiol.">
        <title>Methylocystis iwaonis sp. nov., a type II methane-oxidizing bacterium from surface soil of a rice paddy field in Japan, and emended description of the genus Methylocystis (ex Whittenbury et al. 1970) Bowman et al. 1993.</title>
        <authorList>
            <person name="Kaise H."/>
            <person name="Sawadogo J.B."/>
            <person name="Alam M.S."/>
            <person name="Ueno C."/>
            <person name="Dianou D."/>
            <person name="Shinjo R."/>
            <person name="Asakawa S."/>
        </authorList>
    </citation>
    <scope>NUCLEOTIDE SEQUENCE [LARGE SCALE GENOMIC DNA]</scope>
    <source>
        <strain evidence="6 7">SS37A-Re</strain>
    </source>
</reference>
<feature type="chain" id="PRO_5045353789" description="Transglycosylase SLT domain-containing protein" evidence="4">
    <location>
        <begin position="21"/>
        <end position="240"/>
    </location>
</feature>
<dbReference type="InterPro" id="IPR008258">
    <property type="entry name" value="Transglycosylase_SLT_dom_1"/>
</dbReference>
<feature type="region of interest" description="Disordered" evidence="3">
    <location>
        <begin position="46"/>
        <end position="72"/>
    </location>
</feature>
<dbReference type="Proteomes" id="UP001317629">
    <property type="component" value="Plasmid pSS37A-Re-3"/>
</dbReference>
<keyword evidence="6" id="KW-0614">Plasmid</keyword>
<evidence type="ECO:0000256" key="4">
    <source>
        <dbReference type="SAM" id="SignalP"/>
    </source>
</evidence>
<evidence type="ECO:0000256" key="1">
    <source>
        <dbReference type="ARBA" id="ARBA00007734"/>
    </source>
</evidence>
<dbReference type="CDD" id="cd00254">
    <property type="entry name" value="LT-like"/>
    <property type="match status" value="1"/>
</dbReference>
<dbReference type="PANTHER" id="PTHR37423">
    <property type="entry name" value="SOLUBLE LYTIC MUREIN TRANSGLYCOSYLASE-RELATED"/>
    <property type="match status" value="1"/>
</dbReference>
<comment type="similarity">
    <text evidence="1">Belongs to the transglycosylase Slt family.</text>
</comment>
<evidence type="ECO:0000313" key="6">
    <source>
        <dbReference type="EMBL" id="BDV36582.1"/>
    </source>
</evidence>
<organism evidence="6 7">
    <name type="scientific">Methylocystis iwaonis</name>
    <dbReference type="NCBI Taxonomy" id="2885079"/>
    <lineage>
        <taxon>Bacteria</taxon>
        <taxon>Pseudomonadati</taxon>
        <taxon>Pseudomonadota</taxon>
        <taxon>Alphaproteobacteria</taxon>
        <taxon>Hyphomicrobiales</taxon>
        <taxon>Methylocystaceae</taxon>
        <taxon>Methylocystis</taxon>
    </lineage>
</organism>
<evidence type="ECO:0000259" key="5">
    <source>
        <dbReference type="Pfam" id="PF01464"/>
    </source>
</evidence>
<evidence type="ECO:0000256" key="3">
    <source>
        <dbReference type="SAM" id="MobiDB-lite"/>
    </source>
</evidence>
<keyword evidence="4" id="KW-0732">Signal</keyword>
<dbReference type="EMBL" id="AP027145">
    <property type="protein sequence ID" value="BDV36582.1"/>
    <property type="molecule type" value="Genomic_DNA"/>
</dbReference>
<feature type="domain" description="Transglycosylase SLT" evidence="5">
    <location>
        <begin position="81"/>
        <end position="173"/>
    </location>
</feature>
<dbReference type="SUPFAM" id="SSF53955">
    <property type="entry name" value="Lysozyme-like"/>
    <property type="match status" value="1"/>
</dbReference>
<accession>A0ABM8EEV4</accession>
<geneLocation type="plasmid" evidence="6 7">
    <name>pSS37A-Re-3</name>
</geneLocation>
<dbReference type="PANTHER" id="PTHR37423:SF2">
    <property type="entry name" value="MEMBRANE-BOUND LYTIC MUREIN TRANSGLYCOSYLASE C"/>
    <property type="match status" value="1"/>
</dbReference>
<keyword evidence="7" id="KW-1185">Reference proteome</keyword>
<comment type="similarity">
    <text evidence="2">Belongs to the virb1 family.</text>
</comment>
<evidence type="ECO:0000313" key="7">
    <source>
        <dbReference type="Proteomes" id="UP001317629"/>
    </source>
</evidence>
<dbReference type="InterPro" id="IPR023346">
    <property type="entry name" value="Lysozyme-like_dom_sf"/>
</dbReference>
<dbReference type="Gene3D" id="1.10.530.10">
    <property type="match status" value="1"/>
</dbReference>
<sequence>MRGAVLGILLAFVTAPQALAGEAAMIARGRALEAVVSPSGKVVPAPVSGSDVERMTEGGAQKAAGCPGPEPMPASAARDLVERIAREENFYPEFVMAVARAESRFQSDAVSPRGAIGLMQLEPETAKHYGVNICDPADNVRGGVRFLRDLHSRYRNPLFILAAYNAGEKALIEHGGIPPFPETVSFVAAVVNEFYDWPKINVKTRDDRASGAAAPQIESVKDRNWRSGFVWNLEQNGEQE</sequence>
<protein>
    <recommendedName>
        <fullName evidence="5">Transglycosylase SLT domain-containing protein</fullName>
    </recommendedName>
</protein>
<feature type="signal peptide" evidence="4">
    <location>
        <begin position="1"/>
        <end position="20"/>
    </location>
</feature>
<name>A0ABM8EEV4_9HYPH</name>